<organism evidence="1 2">
    <name type="scientific">Cryptosporidium andersoni</name>
    <dbReference type="NCBI Taxonomy" id="117008"/>
    <lineage>
        <taxon>Eukaryota</taxon>
        <taxon>Sar</taxon>
        <taxon>Alveolata</taxon>
        <taxon>Apicomplexa</taxon>
        <taxon>Conoidasida</taxon>
        <taxon>Coccidia</taxon>
        <taxon>Eucoccidiorida</taxon>
        <taxon>Eimeriorina</taxon>
        <taxon>Cryptosporidiidae</taxon>
        <taxon>Cryptosporidium</taxon>
    </lineage>
</organism>
<keyword evidence="2" id="KW-1185">Reference proteome</keyword>
<dbReference type="InterPro" id="IPR010770">
    <property type="entry name" value="Ecd"/>
</dbReference>
<dbReference type="Proteomes" id="UP000186804">
    <property type="component" value="Unassembled WGS sequence"/>
</dbReference>
<protein>
    <submittedName>
        <fullName evidence="1">Uncharacterized protein</fullName>
    </submittedName>
</protein>
<dbReference type="VEuPathDB" id="CryptoDB:cand_018900"/>
<dbReference type="OrthoDB" id="27237at2759"/>
<name>A0A1J4MC45_9CRYT</name>
<reference evidence="1 2" key="1">
    <citation type="submission" date="2016-10" db="EMBL/GenBank/DDBJ databases">
        <title>Reductive evolution of mitochondrial metabolism and differential evolution of invasion-related proteins in Cryptosporidium.</title>
        <authorList>
            <person name="Liu S."/>
            <person name="Roellig D.M."/>
            <person name="Guo Y."/>
            <person name="Li N."/>
            <person name="Frace M.A."/>
            <person name="Tang K."/>
            <person name="Zhang L."/>
            <person name="Feng Y."/>
            <person name="Xiao L."/>
        </authorList>
    </citation>
    <scope>NUCLEOTIDE SEQUENCE [LARGE SCALE GENOMIC DNA]</scope>
    <source>
        <strain evidence="1">30847</strain>
    </source>
</reference>
<dbReference type="AlphaFoldDB" id="A0A1J4MC45"/>
<comment type="caution">
    <text evidence="1">The sequence shown here is derived from an EMBL/GenBank/DDBJ whole genome shotgun (WGS) entry which is preliminary data.</text>
</comment>
<evidence type="ECO:0000313" key="2">
    <source>
        <dbReference type="Proteomes" id="UP000186804"/>
    </source>
</evidence>
<evidence type="ECO:0000313" key="1">
    <source>
        <dbReference type="EMBL" id="OII71051.1"/>
    </source>
</evidence>
<gene>
    <name evidence="1" type="ORF">cand_018900</name>
</gene>
<proteinExistence type="predicted"/>
<dbReference type="PANTHER" id="PTHR13060">
    <property type="entry name" value="SGT1 PROTEIN HSGT1 SUPPRESSOR OF GCR2"/>
    <property type="match status" value="1"/>
</dbReference>
<dbReference type="RefSeq" id="XP_067066420.1">
    <property type="nucleotide sequence ID" value="XM_067212123.1"/>
</dbReference>
<accession>A0A1J4MC45</accession>
<dbReference type="PANTHER" id="PTHR13060:SF0">
    <property type="entry name" value="PROTEIN ECDYSONELESS HOMOLOG"/>
    <property type="match status" value="1"/>
</dbReference>
<dbReference type="Pfam" id="PF07093">
    <property type="entry name" value="SGT1"/>
    <property type="match status" value="1"/>
</dbReference>
<dbReference type="GO" id="GO:0005634">
    <property type="term" value="C:nucleus"/>
    <property type="evidence" value="ECO:0007669"/>
    <property type="project" value="TreeGrafter"/>
</dbReference>
<dbReference type="GeneID" id="92366075"/>
<dbReference type="EMBL" id="LRBS01000125">
    <property type="protein sequence ID" value="OII71051.1"/>
    <property type="molecule type" value="Genomic_DNA"/>
</dbReference>
<sequence>MDDFLNRALNIKGDIGDESDFVQLNFYILSNKETTLEDLSLYCIDIYNVILKEGMINYNWDTVPFILNIESDNGVNYITCSITINAYYLDEWYMIYIAYFISEKISNIAVQVIDNDGDPLIVEICDVLPSWVNPDCELNRCFIYQGKLHLIPPKILEYSRDIKQSLDILKNNRGECETNEAFDSVLKKKFNKISNFSIPEKSHYFHIFIPKVVANVLHKYHYLLSLALRYLPYRLDMPTLRQYKMSSVLPNTLDYLCSSELVRYRIRMTRTQYARFVHEILPMKLPMEFTNKFGNRSVVKDYNSESNIEVQRGMRICYGLYLAYLDNPKDFQGILIWANPSNKFSDKESEVFFSNLDFVRKHESLDYRGIWDIIISNEGLLKSSEYFGDTSKDIDDLDEWFYSSCAQDLLKEIEGLHSIDHLINLDNKKRNSCLNITRIMEGKSQFEGIDLSTDSDNSSLELSDSEVDEQIFELRNLMNKMDDELRISLKSESIPGFMNNKEVDEAVKNTLEKAIDMENEFGLVGPATTLSYANINENKEH</sequence>